<name>A0A8S1NH09_PARPR</name>
<evidence type="ECO:0000313" key="2">
    <source>
        <dbReference type="Proteomes" id="UP000688137"/>
    </source>
</evidence>
<dbReference type="EMBL" id="CAJJDM010000092">
    <property type="protein sequence ID" value="CAD8091830.1"/>
    <property type="molecule type" value="Genomic_DNA"/>
</dbReference>
<comment type="caution">
    <text evidence="1">The sequence shown here is derived from an EMBL/GenBank/DDBJ whole genome shotgun (WGS) entry which is preliminary data.</text>
</comment>
<dbReference type="Proteomes" id="UP000688137">
    <property type="component" value="Unassembled WGS sequence"/>
</dbReference>
<accession>A0A8S1NH09</accession>
<organism evidence="1 2">
    <name type="scientific">Paramecium primaurelia</name>
    <dbReference type="NCBI Taxonomy" id="5886"/>
    <lineage>
        <taxon>Eukaryota</taxon>
        <taxon>Sar</taxon>
        <taxon>Alveolata</taxon>
        <taxon>Ciliophora</taxon>
        <taxon>Intramacronucleata</taxon>
        <taxon>Oligohymenophorea</taxon>
        <taxon>Peniculida</taxon>
        <taxon>Parameciidae</taxon>
        <taxon>Paramecium</taxon>
    </lineage>
</organism>
<proteinExistence type="predicted"/>
<sequence length="316" mass="37192">MSNQSGYLIVSFVPLSVPTRFLSAATNKSRALENDFDVRVTNKNQEHCYFLLEKINENVFKIRLLKHPNHFVFCSNDNTRKFKDQFDVRTHAFDEQRNNWIIENAGWSCFTIRSETNPDQYLFIADDFSNQHDGEFDVRTHSNKDQEKNLWFIVTIPNIIHPYSSLQNYTIVQFRPAHINTNYLTICDSHPQFKSDYAAKITGVKNMTTSFYLEQVHDNKYIIRSTSNPLQMLFAANDKQYNQWGDFDVRLHSFNEPRNQWIIEQVGNNLYTIKSATNPDQFLFAVQDEANGKEFPVRTHPSIEDRNKWHIDGFKQ</sequence>
<keyword evidence="2" id="KW-1185">Reference proteome</keyword>
<protein>
    <submittedName>
        <fullName evidence="1">Uncharacterized protein</fullName>
    </submittedName>
</protein>
<reference evidence="1" key="1">
    <citation type="submission" date="2021-01" db="EMBL/GenBank/DDBJ databases">
        <authorList>
            <consortium name="Genoscope - CEA"/>
            <person name="William W."/>
        </authorList>
    </citation>
    <scope>NUCLEOTIDE SEQUENCE</scope>
</reference>
<dbReference type="OMA" id="ENAGWSC"/>
<dbReference type="AlphaFoldDB" id="A0A8S1NH09"/>
<evidence type="ECO:0000313" key="1">
    <source>
        <dbReference type="EMBL" id="CAD8091830.1"/>
    </source>
</evidence>
<gene>
    <name evidence="1" type="ORF">PPRIM_AZ9-3.1.T0890082</name>
</gene>